<comment type="caution">
    <text evidence="3">The sequence shown here is derived from an EMBL/GenBank/DDBJ whole genome shotgun (WGS) entry which is preliminary data.</text>
</comment>
<reference evidence="3" key="1">
    <citation type="submission" date="2021-03" db="EMBL/GenBank/DDBJ databases">
        <authorList>
            <person name="Tagirdzhanova G."/>
        </authorList>
    </citation>
    <scope>NUCLEOTIDE SEQUENCE</scope>
</reference>
<evidence type="ECO:0000313" key="4">
    <source>
        <dbReference type="Proteomes" id="UP000664521"/>
    </source>
</evidence>
<accession>A0A8H3HXZ7</accession>
<dbReference type="PANTHER" id="PTHR43721">
    <property type="entry name" value="ELONGATION FACTOR TU-RELATED"/>
    <property type="match status" value="1"/>
</dbReference>
<feature type="region of interest" description="Disordered" evidence="1">
    <location>
        <begin position="1"/>
        <end position="21"/>
    </location>
</feature>
<dbReference type="InterPro" id="IPR000795">
    <property type="entry name" value="T_Tr_GTP-bd_dom"/>
</dbReference>
<keyword evidence="4" id="KW-1185">Reference proteome</keyword>
<evidence type="ECO:0000313" key="3">
    <source>
        <dbReference type="EMBL" id="CAF9907087.1"/>
    </source>
</evidence>
<evidence type="ECO:0000256" key="1">
    <source>
        <dbReference type="SAM" id="MobiDB-lite"/>
    </source>
</evidence>
<name>A0A8H3HXZ7_9LECA</name>
<dbReference type="Pfam" id="PF00009">
    <property type="entry name" value="GTP_EFTU"/>
    <property type="match status" value="1"/>
</dbReference>
<organism evidence="3 4">
    <name type="scientific">Heterodermia speciosa</name>
    <dbReference type="NCBI Taxonomy" id="116794"/>
    <lineage>
        <taxon>Eukaryota</taxon>
        <taxon>Fungi</taxon>
        <taxon>Dikarya</taxon>
        <taxon>Ascomycota</taxon>
        <taxon>Pezizomycotina</taxon>
        <taxon>Lecanoromycetes</taxon>
        <taxon>OSLEUM clade</taxon>
        <taxon>Lecanoromycetidae</taxon>
        <taxon>Caliciales</taxon>
        <taxon>Physciaceae</taxon>
        <taxon>Heterodermia</taxon>
    </lineage>
</organism>
<feature type="domain" description="Tr-type G" evidence="2">
    <location>
        <begin position="302"/>
        <end position="566"/>
    </location>
</feature>
<dbReference type="InterPro" id="IPR027417">
    <property type="entry name" value="P-loop_NTPase"/>
</dbReference>
<dbReference type="EMBL" id="CAJPDS010000005">
    <property type="protein sequence ID" value="CAF9907087.1"/>
    <property type="molecule type" value="Genomic_DNA"/>
</dbReference>
<dbReference type="SUPFAM" id="SSF52540">
    <property type="entry name" value="P-loop containing nucleoside triphosphate hydrolases"/>
    <property type="match status" value="1"/>
</dbReference>
<dbReference type="InterPro" id="IPR050055">
    <property type="entry name" value="EF-Tu_GTPase"/>
</dbReference>
<dbReference type="OrthoDB" id="5342685at2759"/>
<gene>
    <name evidence="3" type="ORF">HETSPECPRED_007036</name>
</gene>
<dbReference type="GO" id="GO:0003746">
    <property type="term" value="F:translation elongation factor activity"/>
    <property type="evidence" value="ECO:0007669"/>
    <property type="project" value="TreeGrafter"/>
</dbReference>
<proteinExistence type="predicted"/>
<dbReference type="PANTHER" id="PTHR43721:SF30">
    <property type="entry name" value="TR-TYPE G DOMAIN-CONTAINING PROTEIN"/>
    <property type="match status" value="1"/>
</dbReference>
<dbReference type="GO" id="GO:0003924">
    <property type="term" value="F:GTPase activity"/>
    <property type="evidence" value="ECO:0007669"/>
    <property type="project" value="InterPro"/>
</dbReference>
<dbReference type="Proteomes" id="UP000664521">
    <property type="component" value="Unassembled WGS sequence"/>
</dbReference>
<protein>
    <recommendedName>
        <fullName evidence="2">Tr-type G domain-containing protein</fullName>
    </recommendedName>
</protein>
<sequence>MASVFTYDPEPPPVSSPWPTSLDPVLQDSSRFKDLACGAKPITDLARCGITKLAAEPQDGPIEYKLHLLLRPRRKLSASTTVLRVSGSSQSRIREVQSSVAARPNATLMPTLPAPSNQSRQNRLQNLTTQLLWRLQQSSPHHSTSRSDLVIPTLLDVGETSANSSAGRRKILSGLEESQGALYEIGVSDDGSFVGLVRDELEESLSTLSAMAYSLGCRVNVLRKVIVGRCQWIEEVRSSTGMIKMQKEDDLWVAEALITPNLGSRVQASTLITLDASENHEAFLGESIEPDVESNNHSDQLRVSLTGGTTAGKSSLLGILSTSTLDDGRGKVRKSLHKHLHEIASGITSSLVTELIGYQDTAVGHHTDIINYATEGASQWTDIHGSCDNGRLVVVTDSAGHIKYRRTTVRGLLSWAPHWTLCCIAADNEQFLDSNSRKRRDGEVILDDSGGSASNNSRAHLELCLGLGLPLVVVITKLDLASNSGLRRLIGEVLTCLKAAGRQVAPLFAHSPPADSQELQSLLARDSQDAMNIFTSQTHSNLTALVPIVLTSAVTGAGIRKLHALLRHLPIPHEPRSRTEMETQGSDYSSRSLFHIDEVFTTSDAHSIALRDGSRVVEGHVVSGHLCYASISLGDTCFVGPFDASTSTSAGAGSKRVHHARSCPALERTSISSQGSPQITSESLTHRGALAQDTDGHNETWQRVRVVSLRNLRLPVQKLDPGQLGTIGITDERALQEGRRLKSTLGARIRKGMVMIRDQGGLKSEDLPACRGFVAVFALREMHSIVVGNLVKIYVASIRASAKISGVRVLSGTPASDEVFTLDEIGGGDISDGFGTSEVAETRQRTEVTIEFQGSQEWLELGSQVLIMLERGDSSTVGLGGFVGEITQRLV</sequence>
<evidence type="ECO:0000259" key="2">
    <source>
        <dbReference type="Pfam" id="PF00009"/>
    </source>
</evidence>
<dbReference type="AlphaFoldDB" id="A0A8H3HXZ7"/>
<dbReference type="Gene3D" id="3.40.50.300">
    <property type="entry name" value="P-loop containing nucleotide triphosphate hydrolases"/>
    <property type="match status" value="1"/>
</dbReference>
<dbReference type="GO" id="GO:0005525">
    <property type="term" value="F:GTP binding"/>
    <property type="evidence" value="ECO:0007669"/>
    <property type="project" value="InterPro"/>
</dbReference>